<name>A0A0P9C7Z0_9GAMM</name>
<feature type="chain" id="PRO_5010433199" description="DUF2459 domain-containing protein" evidence="1">
    <location>
        <begin position="24"/>
        <end position="205"/>
    </location>
</feature>
<protein>
    <recommendedName>
        <fullName evidence="4">DUF2459 domain-containing protein</fullName>
    </recommendedName>
</protein>
<keyword evidence="1" id="KW-0732">Signal</keyword>
<dbReference type="Proteomes" id="UP000183104">
    <property type="component" value="Unassembled WGS sequence"/>
</dbReference>
<keyword evidence="3" id="KW-1185">Reference proteome</keyword>
<gene>
    <name evidence="2" type="ORF">SAMN05661077_1515</name>
</gene>
<evidence type="ECO:0008006" key="4">
    <source>
        <dbReference type="Google" id="ProtNLM"/>
    </source>
</evidence>
<dbReference type="AlphaFoldDB" id="A0A0P9C7Z0"/>
<dbReference type="PATRIC" id="fig|381306.5.peg.1878"/>
<evidence type="ECO:0000313" key="2">
    <source>
        <dbReference type="EMBL" id="SCY22783.1"/>
    </source>
</evidence>
<dbReference type="PROSITE" id="PS51257">
    <property type="entry name" value="PROKAR_LIPOPROTEIN"/>
    <property type="match status" value="1"/>
</dbReference>
<dbReference type="EMBL" id="FMUN01000004">
    <property type="protein sequence ID" value="SCY22783.1"/>
    <property type="molecule type" value="Genomic_DNA"/>
</dbReference>
<feature type="signal peptide" evidence="1">
    <location>
        <begin position="1"/>
        <end position="23"/>
    </location>
</feature>
<reference evidence="3" key="1">
    <citation type="submission" date="2016-10" db="EMBL/GenBank/DDBJ databases">
        <authorList>
            <person name="Varghese N."/>
        </authorList>
    </citation>
    <scope>NUCLEOTIDE SEQUENCE [LARGE SCALE GENOMIC DNA]</scope>
    <source>
        <strain evidence="3">HL 19</strain>
    </source>
</reference>
<dbReference type="OrthoDB" id="465835at2"/>
<accession>A0A0P9C7Z0</accession>
<evidence type="ECO:0000313" key="3">
    <source>
        <dbReference type="Proteomes" id="UP000183104"/>
    </source>
</evidence>
<organism evidence="2 3">
    <name type="scientific">Thiohalorhabdus denitrificans</name>
    <dbReference type="NCBI Taxonomy" id="381306"/>
    <lineage>
        <taxon>Bacteria</taxon>
        <taxon>Pseudomonadati</taxon>
        <taxon>Pseudomonadota</taxon>
        <taxon>Gammaproteobacteria</taxon>
        <taxon>Thiohalorhabdales</taxon>
        <taxon>Thiohalorhabdaceae</taxon>
        <taxon>Thiohalorhabdus</taxon>
    </lineage>
</organism>
<dbReference type="RefSeq" id="WP_054964882.1">
    <property type="nucleotide sequence ID" value="NZ_FMUN01000004.1"/>
</dbReference>
<evidence type="ECO:0000256" key="1">
    <source>
        <dbReference type="SAM" id="SignalP"/>
    </source>
</evidence>
<proteinExistence type="predicted"/>
<sequence length="205" mass="22384">MLGIVLRALLPGAFLLLAGCATGVTPPASPVEDPRRVFLLDHGWHASLVLTTPEGDLVRYAYGDWRYYAERDTGLGSGLAALFRATPATLGRRELPGPPDPGVVCRRVLVPVETLFPLEVSGARVDALRNWLDRRHAEGAEGHKYVPAYDLTFAPLSESYRLPTTSNSRVARWLRSLGAEVTETPLLSRWTLGGPDAEPPHRCPP</sequence>